<dbReference type="Proteomes" id="UP000593906">
    <property type="component" value="Chromosome 1"/>
</dbReference>
<evidence type="ECO:0000313" key="2">
    <source>
        <dbReference type="EMBL" id="QOY43604.1"/>
    </source>
</evidence>
<dbReference type="AlphaFoldDB" id="A0A7S7LJT1"/>
<evidence type="ECO:0000256" key="1">
    <source>
        <dbReference type="SAM" id="SignalP"/>
    </source>
</evidence>
<accession>A0A7S7LJT1</accession>
<evidence type="ECO:0000313" key="3">
    <source>
        <dbReference type="Proteomes" id="UP000593906"/>
    </source>
</evidence>
<gene>
    <name evidence="2" type="ORF">CPATCC_000408</name>
</gene>
<proteinExistence type="predicted"/>
<reference evidence="2 3" key="1">
    <citation type="submission" date="2019-09" db="EMBL/GenBank/DDBJ databases">
        <title>Consistent, comparative and evidence-based genome assembly and annotation for Cryptosporidium parvum, C. hominis and C. tyzzeri.</title>
        <authorList>
            <person name="Baptista R.P."/>
            <person name="Li Y."/>
            <person name="Sateriale A."/>
            <person name="Ansell B."/>
            <person name="Jex A."/>
            <person name="Sanders M."/>
            <person name="Brooks K."/>
            <person name="Tracey A."/>
            <person name="Berriman M."/>
            <person name="Striepen B."/>
            <person name="Cotton J.A."/>
            <person name="Kissinger J.C."/>
        </authorList>
    </citation>
    <scope>NUCLEOTIDE SEQUENCE [LARGE SCALE GENOMIC DNA]</scope>
    <source>
        <strain evidence="2 3">IOWA-ATCC</strain>
    </source>
</reference>
<dbReference type="VEuPathDB" id="CryptoDB:CPATCC_0039140"/>
<keyword evidence="1" id="KW-0732">Signal</keyword>
<protein>
    <submittedName>
        <fullName evidence="2">Uncharacterized protein</fullName>
    </submittedName>
</protein>
<organism evidence="2 3">
    <name type="scientific">Cryptosporidium parvum</name>
    <dbReference type="NCBI Taxonomy" id="5807"/>
    <lineage>
        <taxon>Eukaryota</taxon>
        <taxon>Sar</taxon>
        <taxon>Alveolata</taxon>
        <taxon>Apicomplexa</taxon>
        <taxon>Conoidasida</taxon>
        <taxon>Coccidia</taxon>
        <taxon>Eucoccidiorida</taxon>
        <taxon>Eimeriorina</taxon>
        <taxon>Cryptosporidiidae</taxon>
        <taxon>Cryptosporidium</taxon>
    </lineage>
</organism>
<sequence>MSLLFLTFVLIILKTHCLNSSGNLNEIEFPPSWHFFENHNSLESYKYGFFMETLLHLKKKSERDGEIFSNIMNYNIESKPCEIDEDIFNLLNNPVILVDNRTTFQKDDNTRNVLFCQEKTNIGSSKEKRKTIIRTLKLKLENGNVLRLMLNFSKIGFWIWDNNLLSKNHSNIVNRCFAVGKKDKIKILQKSLHSKIKVSELLIEVPFFKSKLFSQNMYKFIVENKIDGIIGLNDNSIQGVGIFETASKAMEPSKGRYIMSFQCSRLGDKNRANKNEDSLIFAIYNENGGESSKYEKLLSNEESGSIVKVMIDKEVKSKFNVKFSINLNIYGAIIPEIRLLQLYTILNKYAVQKGFSCETRETILGKTILCDCNFLNNKLSIKLYNNANSYSIDLSNFVINNGNDQKSCGIEIYGRKRNGIKFEENWVFGQILCSASNISRFSKTNSSSWSIGNPKFFINQA</sequence>
<feature type="signal peptide" evidence="1">
    <location>
        <begin position="1"/>
        <end position="17"/>
    </location>
</feature>
<feature type="chain" id="PRO_5030532477" evidence="1">
    <location>
        <begin position="18"/>
        <end position="461"/>
    </location>
</feature>
<dbReference type="OMA" id="TCELNIF"/>
<dbReference type="EMBL" id="CP044422">
    <property type="protein sequence ID" value="QOY43604.1"/>
    <property type="molecule type" value="Genomic_DNA"/>
</dbReference>
<name>A0A7S7LJT1_CRYPV</name>